<dbReference type="EMBL" id="GFPF01003033">
    <property type="protein sequence ID" value="MAA14179.1"/>
    <property type="molecule type" value="Transcribed_RNA"/>
</dbReference>
<evidence type="ECO:0000313" key="1">
    <source>
        <dbReference type="EMBL" id="MAA14179.1"/>
    </source>
</evidence>
<reference evidence="1" key="1">
    <citation type="journal article" date="2017" name="Parasit. Vectors">
        <title>Sialotranscriptomics of Rhipicephalus zambeziensis reveals intricate expression profiles of secretory proteins and suggests tight temporal transcriptional regulation during blood-feeding.</title>
        <authorList>
            <person name="de Castro M.H."/>
            <person name="de Klerk D."/>
            <person name="Pienaar R."/>
            <person name="Rees D.J.G."/>
            <person name="Mans B.J."/>
        </authorList>
    </citation>
    <scope>NUCLEOTIDE SEQUENCE</scope>
    <source>
        <tissue evidence="1">Salivary glands</tissue>
    </source>
</reference>
<proteinExistence type="predicted"/>
<dbReference type="AlphaFoldDB" id="A0A224YEN0"/>
<sequence length="104" mass="12188">MQLWYIMIYQNTFGNASQIHKKRLSNHMERISVISSVKTHKETACPFHAAQLPCSGRWRIEYRNVFIVISALQEHFNYQDSDAVIVNQKLDAPQPGKYSRNVRH</sequence>
<organism evidence="1">
    <name type="scientific">Rhipicephalus zambeziensis</name>
    <dbReference type="NCBI Taxonomy" id="60191"/>
    <lineage>
        <taxon>Eukaryota</taxon>
        <taxon>Metazoa</taxon>
        <taxon>Ecdysozoa</taxon>
        <taxon>Arthropoda</taxon>
        <taxon>Chelicerata</taxon>
        <taxon>Arachnida</taxon>
        <taxon>Acari</taxon>
        <taxon>Parasitiformes</taxon>
        <taxon>Ixodida</taxon>
        <taxon>Ixodoidea</taxon>
        <taxon>Ixodidae</taxon>
        <taxon>Rhipicephalinae</taxon>
        <taxon>Rhipicephalus</taxon>
        <taxon>Rhipicephalus</taxon>
    </lineage>
</organism>
<name>A0A224YEN0_9ACAR</name>
<protein>
    <submittedName>
        <fullName evidence="1">Uncharacterized protein</fullName>
    </submittedName>
</protein>
<accession>A0A224YEN0</accession>